<gene>
    <name evidence="1" type="ORF">MRB53_013916</name>
</gene>
<evidence type="ECO:0000313" key="1">
    <source>
        <dbReference type="EMBL" id="KAJ8617730.1"/>
    </source>
</evidence>
<name>A0ACC2K9D5_PERAE</name>
<dbReference type="EMBL" id="CM056812">
    <property type="protein sequence ID" value="KAJ8617730.1"/>
    <property type="molecule type" value="Genomic_DNA"/>
</dbReference>
<comment type="caution">
    <text evidence="1">The sequence shown here is derived from an EMBL/GenBank/DDBJ whole genome shotgun (WGS) entry which is preliminary data.</text>
</comment>
<protein>
    <submittedName>
        <fullName evidence="1">Uncharacterized protein</fullName>
    </submittedName>
</protein>
<accession>A0ACC2K9D5</accession>
<organism evidence="1 2">
    <name type="scientific">Persea americana</name>
    <name type="common">Avocado</name>
    <dbReference type="NCBI Taxonomy" id="3435"/>
    <lineage>
        <taxon>Eukaryota</taxon>
        <taxon>Viridiplantae</taxon>
        <taxon>Streptophyta</taxon>
        <taxon>Embryophyta</taxon>
        <taxon>Tracheophyta</taxon>
        <taxon>Spermatophyta</taxon>
        <taxon>Magnoliopsida</taxon>
        <taxon>Magnoliidae</taxon>
        <taxon>Laurales</taxon>
        <taxon>Lauraceae</taxon>
        <taxon>Persea</taxon>
    </lineage>
</organism>
<evidence type="ECO:0000313" key="2">
    <source>
        <dbReference type="Proteomes" id="UP001234297"/>
    </source>
</evidence>
<reference evidence="1 2" key="1">
    <citation type="journal article" date="2022" name="Hortic Res">
        <title>A haplotype resolved chromosomal level avocado genome allows analysis of novel avocado genes.</title>
        <authorList>
            <person name="Nath O."/>
            <person name="Fletcher S.J."/>
            <person name="Hayward A."/>
            <person name="Shaw L.M."/>
            <person name="Masouleh A.K."/>
            <person name="Furtado A."/>
            <person name="Henry R.J."/>
            <person name="Mitter N."/>
        </authorList>
    </citation>
    <scope>NUCLEOTIDE SEQUENCE [LARGE SCALE GENOMIC DNA]</scope>
    <source>
        <strain evidence="2">cv. Hass</strain>
    </source>
</reference>
<keyword evidence="2" id="KW-1185">Reference proteome</keyword>
<dbReference type="Proteomes" id="UP001234297">
    <property type="component" value="Chromosome 4"/>
</dbReference>
<proteinExistence type="predicted"/>
<sequence length="211" mass="24255">MRVAGELEDGEMVSILPPLLRQRWPSSFKIQGYENTIERLVVWVLSQVWIQASLWHLYSSSALCMVCTRLQKYRSLNEIMAEHSEVNSTVTMDGLVAMMAEMRTTMEALQKKIATMEQQTIPNGNGTVVRPPNGNNTVVTPVLPTPRLRCPNFDGTDPEIWLNEVVSYMNFHGVPQEQWVMVVSFHLEKEAKRWYNWLQTQIVPITWAAFT</sequence>